<feature type="domain" description="EAL" evidence="1">
    <location>
        <begin position="379"/>
        <end position="633"/>
    </location>
</feature>
<dbReference type="Gene3D" id="3.30.70.270">
    <property type="match status" value="1"/>
</dbReference>
<evidence type="ECO:0000259" key="1">
    <source>
        <dbReference type="PROSITE" id="PS50883"/>
    </source>
</evidence>
<evidence type="ECO:0008006" key="5">
    <source>
        <dbReference type="Google" id="ProtNLM"/>
    </source>
</evidence>
<dbReference type="InterPro" id="IPR050706">
    <property type="entry name" value="Cyclic-di-GMP_PDE-like"/>
</dbReference>
<dbReference type="InterPro" id="IPR001633">
    <property type="entry name" value="EAL_dom"/>
</dbReference>
<evidence type="ECO:0000313" key="4">
    <source>
        <dbReference type="Proteomes" id="UP001296776"/>
    </source>
</evidence>
<dbReference type="PROSITE" id="PS50887">
    <property type="entry name" value="GGDEF"/>
    <property type="match status" value="1"/>
</dbReference>
<evidence type="ECO:0000259" key="2">
    <source>
        <dbReference type="PROSITE" id="PS50887"/>
    </source>
</evidence>
<protein>
    <recommendedName>
        <fullName evidence="5">Diguanylate cyclase (GGDEF) domain-containing protein</fullName>
    </recommendedName>
</protein>
<keyword evidence="4" id="KW-1185">Reference proteome</keyword>
<dbReference type="SUPFAM" id="SSF141868">
    <property type="entry name" value="EAL domain-like"/>
    <property type="match status" value="1"/>
</dbReference>
<dbReference type="SMART" id="SM00267">
    <property type="entry name" value="GGDEF"/>
    <property type="match status" value="1"/>
</dbReference>
<dbReference type="InterPro" id="IPR043128">
    <property type="entry name" value="Rev_trsase/Diguanyl_cyclase"/>
</dbReference>
<evidence type="ECO:0000313" key="3">
    <source>
        <dbReference type="EMBL" id="MBK1704024.1"/>
    </source>
</evidence>
<dbReference type="PANTHER" id="PTHR33121">
    <property type="entry name" value="CYCLIC DI-GMP PHOSPHODIESTERASE PDEF"/>
    <property type="match status" value="1"/>
</dbReference>
<feature type="domain" description="GGDEF" evidence="2">
    <location>
        <begin position="223"/>
        <end position="370"/>
    </location>
</feature>
<dbReference type="SUPFAM" id="SSF55073">
    <property type="entry name" value="Nucleotide cyclase"/>
    <property type="match status" value="1"/>
</dbReference>
<dbReference type="SMART" id="SM00052">
    <property type="entry name" value="EAL"/>
    <property type="match status" value="1"/>
</dbReference>
<dbReference type="Gene3D" id="3.20.20.450">
    <property type="entry name" value="EAL domain"/>
    <property type="match status" value="1"/>
</dbReference>
<organism evidence="3 4">
    <name type="scientific">Halochromatium glycolicum</name>
    <dbReference type="NCBI Taxonomy" id="85075"/>
    <lineage>
        <taxon>Bacteria</taxon>
        <taxon>Pseudomonadati</taxon>
        <taxon>Pseudomonadota</taxon>
        <taxon>Gammaproteobacteria</taxon>
        <taxon>Chromatiales</taxon>
        <taxon>Chromatiaceae</taxon>
        <taxon>Halochromatium</taxon>
    </lineage>
</organism>
<dbReference type="PROSITE" id="PS50883">
    <property type="entry name" value="EAL"/>
    <property type="match status" value="1"/>
</dbReference>
<dbReference type="NCBIfam" id="TIGR00254">
    <property type="entry name" value="GGDEF"/>
    <property type="match status" value="1"/>
</dbReference>
<reference evidence="3" key="1">
    <citation type="submission" date="2017-08" db="EMBL/GenBank/DDBJ databases">
        <authorList>
            <person name="Imhoff J.F."/>
            <person name="Rahn T."/>
            <person name="Kuenzel S."/>
            <person name="Neulinger S.C."/>
        </authorList>
    </citation>
    <scope>NUCLEOTIDE SEQUENCE</scope>
    <source>
        <strain evidence="3">DSM 11080</strain>
    </source>
</reference>
<dbReference type="Pfam" id="PF00990">
    <property type="entry name" value="GGDEF"/>
    <property type="match status" value="1"/>
</dbReference>
<dbReference type="Pfam" id="PF00563">
    <property type="entry name" value="EAL"/>
    <property type="match status" value="1"/>
</dbReference>
<gene>
    <name evidence="3" type="ORF">CKO40_05555</name>
</gene>
<dbReference type="PANTHER" id="PTHR33121:SF70">
    <property type="entry name" value="SIGNALING PROTEIN YKOW"/>
    <property type="match status" value="1"/>
</dbReference>
<dbReference type="InterPro" id="IPR000160">
    <property type="entry name" value="GGDEF_dom"/>
</dbReference>
<dbReference type="InterPro" id="IPR029787">
    <property type="entry name" value="Nucleotide_cyclase"/>
</dbReference>
<proteinExistence type="predicted"/>
<dbReference type="GO" id="GO:0071111">
    <property type="term" value="F:cyclic-guanylate-specific phosphodiesterase activity"/>
    <property type="evidence" value="ECO:0007669"/>
    <property type="project" value="InterPro"/>
</dbReference>
<dbReference type="CDD" id="cd01949">
    <property type="entry name" value="GGDEF"/>
    <property type="match status" value="1"/>
</dbReference>
<name>A0AAJ0U2D6_9GAMM</name>
<dbReference type="InterPro" id="IPR035919">
    <property type="entry name" value="EAL_sf"/>
</dbReference>
<dbReference type="CDD" id="cd01948">
    <property type="entry name" value="EAL"/>
    <property type="match status" value="1"/>
</dbReference>
<dbReference type="Proteomes" id="UP001296776">
    <property type="component" value="Unassembled WGS sequence"/>
</dbReference>
<sequence length="646" mass="70483">MPDPLLYPVTETPTAAPTATPYHQPLALDVLREAIGRFDSCTTAPETLRELQSTSRLLIPQARCGVMLRQRDGCLELACERADPTEPAAKALSTDAEQGIESGWVGLAIKQGLYRTDRQGEVWLFIKLASPRFVHGVAFWIASSIPESLHQALGALADLAALRLDRLAEPGASVLAPQPNQDEQRFAANGFPAAAADPLTGLAPRAQFLEALKQAFQGDFIGHSVGVMLLDIDGFHRVNRELGCVVGDQVLRSLAHRLETTLRSPYVLQALGSVSSDLCLARTGADELGVAIGHLRDPDRLLQAAAELQQHLAEGFYQGAHRLYLSVSIGLAAARPSGEEVGAETLLRRADAALKRAKSLGRNRAILYDPAWGESVSPHLRTESLLHEALQRSLFRLHFQPLFRIADMQLAGAEVLLRLSTSDGTPVPPSSFIPVAESTGQIAEISAWVLRRLCQQIRAWDHQGPSSLPFALNLSAIELSQEDLAQRLHKILSQEGIAPSRVHLEVTETAIARNEAQARDNISALRTAGFEVWLDDFGTGYSSLKLVKDLPFSGIKIDREFVMDLTAQTSTAVIAESIIAMASNLDFQVVAEGIEEPEQLEFLRARHCEIGQGFHLGRPVCASDFERLYLSKTQPQPRPEQDPTPT</sequence>
<accession>A0AAJ0U2D6</accession>
<dbReference type="AlphaFoldDB" id="A0AAJ0U2D6"/>
<comment type="caution">
    <text evidence="3">The sequence shown here is derived from an EMBL/GenBank/DDBJ whole genome shotgun (WGS) entry which is preliminary data.</text>
</comment>
<reference evidence="3" key="2">
    <citation type="journal article" date="2020" name="Microorganisms">
        <title>Osmotic Adaptation and Compatible Solute Biosynthesis of Phototrophic Bacteria as Revealed from Genome Analyses.</title>
        <authorList>
            <person name="Imhoff J.F."/>
            <person name="Rahn T."/>
            <person name="Kunzel S."/>
            <person name="Keller A."/>
            <person name="Neulinger S.C."/>
        </authorList>
    </citation>
    <scope>NUCLEOTIDE SEQUENCE</scope>
    <source>
        <strain evidence="3">DSM 11080</strain>
    </source>
</reference>
<dbReference type="EMBL" id="NRSJ01000006">
    <property type="protein sequence ID" value="MBK1704024.1"/>
    <property type="molecule type" value="Genomic_DNA"/>
</dbReference>